<dbReference type="PROSITE" id="PS51421">
    <property type="entry name" value="RAS"/>
    <property type="match status" value="1"/>
</dbReference>
<sequence length="267" mass="29988">MGNLCFPIKEQLLLAEQIQPPLPEPPAASSPHRKCKDFCIMVMGSADVGKSTLMKRLAQDTLREASSPTSEDTFGRWRGCRHGKGILHINDNTHSCSYRACVARARAFLVVYSITRKTSLEETKPDLELIRKIKGNDLPQFPILLVGNRIDEKPREVSPQEGAAFAREWNCAFMEISTKEDINLKELLHILLSTKKEPEDCVEKPASSLQKKFTACLQKSTACLQKKYTACIQKSTACLQKKYTACLQKKSKVSKIVEKLLGKFVNM</sequence>
<accession>A0A1S3FHD7</accession>
<keyword evidence="2" id="KW-0547">Nucleotide-binding</keyword>
<gene>
    <name evidence="5" type="primary">Diras3</name>
</gene>
<dbReference type="SMART" id="SM00175">
    <property type="entry name" value="RAB"/>
    <property type="match status" value="1"/>
</dbReference>
<dbReference type="SUPFAM" id="SSF52540">
    <property type="entry name" value="P-loop containing nucleoside triphosphate hydrolases"/>
    <property type="match status" value="1"/>
</dbReference>
<dbReference type="GO" id="GO:0016020">
    <property type="term" value="C:membrane"/>
    <property type="evidence" value="ECO:0007669"/>
    <property type="project" value="InterPro"/>
</dbReference>
<dbReference type="CTD" id="9077"/>
<dbReference type="Gene3D" id="3.40.50.300">
    <property type="entry name" value="P-loop containing nucleotide triphosphate hydrolases"/>
    <property type="match status" value="1"/>
</dbReference>
<dbReference type="AlphaFoldDB" id="A0A1S3FHD7"/>
<dbReference type="InterPro" id="IPR027417">
    <property type="entry name" value="P-loop_NTPase"/>
</dbReference>
<name>A0A1S3FHD7_DIPOR</name>
<dbReference type="Proteomes" id="UP000081671">
    <property type="component" value="Unplaced"/>
</dbReference>
<dbReference type="GO" id="GO:0012505">
    <property type="term" value="C:endomembrane system"/>
    <property type="evidence" value="ECO:0007669"/>
    <property type="project" value="UniProtKB-SubCell"/>
</dbReference>
<evidence type="ECO:0000256" key="3">
    <source>
        <dbReference type="ARBA" id="ARBA00023134"/>
    </source>
</evidence>
<protein>
    <submittedName>
        <fullName evidence="5">GTP-binding protein Di-Ras3</fullName>
    </submittedName>
</protein>
<dbReference type="GO" id="GO:0007165">
    <property type="term" value="P:signal transduction"/>
    <property type="evidence" value="ECO:0007669"/>
    <property type="project" value="InterPro"/>
</dbReference>
<dbReference type="RefSeq" id="XP_012876013.1">
    <property type="nucleotide sequence ID" value="XM_013020559.1"/>
</dbReference>
<evidence type="ECO:0000256" key="1">
    <source>
        <dbReference type="ARBA" id="ARBA00004308"/>
    </source>
</evidence>
<dbReference type="SMART" id="SM00173">
    <property type="entry name" value="RAS"/>
    <property type="match status" value="1"/>
</dbReference>
<organism evidence="4 5">
    <name type="scientific">Dipodomys ordii</name>
    <name type="common">Ord's kangaroo rat</name>
    <dbReference type="NCBI Taxonomy" id="10020"/>
    <lineage>
        <taxon>Eukaryota</taxon>
        <taxon>Metazoa</taxon>
        <taxon>Chordata</taxon>
        <taxon>Craniata</taxon>
        <taxon>Vertebrata</taxon>
        <taxon>Euteleostomi</taxon>
        <taxon>Mammalia</taxon>
        <taxon>Eutheria</taxon>
        <taxon>Euarchontoglires</taxon>
        <taxon>Glires</taxon>
        <taxon>Rodentia</taxon>
        <taxon>Castorimorpha</taxon>
        <taxon>Heteromyidae</taxon>
        <taxon>Dipodomyinae</taxon>
        <taxon>Dipodomys</taxon>
    </lineage>
</organism>
<dbReference type="Pfam" id="PF00071">
    <property type="entry name" value="Ras"/>
    <property type="match status" value="1"/>
</dbReference>
<dbReference type="OrthoDB" id="265044at2759"/>
<proteinExistence type="predicted"/>
<dbReference type="InParanoid" id="A0A1S3FHD7"/>
<dbReference type="GeneID" id="105988823"/>
<comment type="subcellular location">
    <subcellularLocation>
        <location evidence="1">Endomembrane system</location>
    </subcellularLocation>
</comment>
<keyword evidence="3" id="KW-0342">GTP-binding</keyword>
<dbReference type="PANTHER" id="PTHR24070">
    <property type="entry name" value="RAS, DI-RAS, AND RHEB FAMILY MEMBERS OF SMALL GTPASE SUPERFAMILY"/>
    <property type="match status" value="1"/>
</dbReference>
<reference evidence="5" key="1">
    <citation type="submission" date="2025-08" db="UniProtKB">
        <authorList>
            <consortium name="RefSeq"/>
        </authorList>
    </citation>
    <scope>IDENTIFICATION</scope>
    <source>
        <tissue evidence="5">Kidney</tissue>
    </source>
</reference>
<dbReference type="NCBIfam" id="TIGR00231">
    <property type="entry name" value="small_GTP"/>
    <property type="match status" value="1"/>
</dbReference>
<evidence type="ECO:0000313" key="5">
    <source>
        <dbReference type="RefSeq" id="XP_012876013.1"/>
    </source>
</evidence>
<dbReference type="PRINTS" id="PR00449">
    <property type="entry name" value="RASTRNSFRMNG"/>
</dbReference>
<dbReference type="GO" id="GO:0005525">
    <property type="term" value="F:GTP binding"/>
    <property type="evidence" value="ECO:0007669"/>
    <property type="project" value="UniProtKB-KW"/>
</dbReference>
<keyword evidence="4" id="KW-1185">Reference proteome</keyword>
<dbReference type="InterPro" id="IPR005225">
    <property type="entry name" value="Small_GTP-bd"/>
</dbReference>
<dbReference type="PROSITE" id="PS51419">
    <property type="entry name" value="RAB"/>
    <property type="match status" value="1"/>
</dbReference>
<dbReference type="GO" id="GO:0003924">
    <property type="term" value="F:GTPase activity"/>
    <property type="evidence" value="ECO:0007669"/>
    <property type="project" value="InterPro"/>
</dbReference>
<evidence type="ECO:0000313" key="4">
    <source>
        <dbReference type="Proteomes" id="UP000081671"/>
    </source>
</evidence>
<dbReference type="InterPro" id="IPR001806">
    <property type="entry name" value="Small_GTPase"/>
</dbReference>
<evidence type="ECO:0000256" key="2">
    <source>
        <dbReference type="ARBA" id="ARBA00022741"/>
    </source>
</evidence>
<dbReference type="KEGG" id="dord:105988823"/>
<dbReference type="InterPro" id="IPR020849">
    <property type="entry name" value="Small_GTPase_Ras-type"/>
</dbReference>